<sequence>MVSALLTVLTLSVLQLGFALHIRNTVLDAAAEGARYGALADNELGDGVVRTRDLILSALGPGYARDVTIARGMYRGYPAATVTVRTPLPLFGLVGIDSGLEVTGHAAIETLGQR</sequence>
<keyword evidence="3" id="KW-1185">Reference proteome</keyword>
<comment type="caution">
    <text evidence="2">The sequence shown here is derived from an EMBL/GenBank/DDBJ whole genome shotgun (WGS) entry which is preliminary data.</text>
</comment>
<accession>A0A4Q9GY76</accession>
<feature type="domain" description="TadE-like" evidence="1">
    <location>
        <begin position="2"/>
        <end position="35"/>
    </location>
</feature>
<dbReference type="Proteomes" id="UP000294194">
    <property type="component" value="Unassembled WGS sequence"/>
</dbReference>
<evidence type="ECO:0000259" key="1">
    <source>
        <dbReference type="Pfam" id="PF07811"/>
    </source>
</evidence>
<proteinExistence type="predicted"/>
<protein>
    <submittedName>
        <fullName evidence="2">Pilus assembly protein</fullName>
    </submittedName>
</protein>
<dbReference type="AlphaFoldDB" id="A0A4Q9GY76"/>
<dbReference type="Pfam" id="PF07811">
    <property type="entry name" value="TadE"/>
    <property type="match status" value="1"/>
</dbReference>
<organism evidence="2 3">
    <name type="scientific">Glaciihabitans arcticus</name>
    <dbReference type="NCBI Taxonomy" id="2668039"/>
    <lineage>
        <taxon>Bacteria</taxon>
        <taxon>Bacillati</taxon>
        <taxon>Actinomycetota</taxon>
        <taxon>Actinomycetes</taxon>
        <taxon>Micrococcales</taxon>
        <taxon>Microbacteriaceae</taxon>
        <taxon>Glaciihabitans</taxon>
    </lineage>
</organism>
<evidence type="ECO:0000313" key="3">
    <source>
        <dbReference type="Proteomes" id="UP000294194"/>
    </source>
</evidence>
<name>A0A4Q9GY76_9MICO</name>
<evidence type="ECO:0000313" key="2">
    <source>
        <dbReference type="EMBL" id="TBN57240.1"/>
    </source>
</evidence>
<dbReference type="EMBL" id="SISG01000001">
    <property type="protein sequence ID" value="TBN57240.1"/>
    <property type="molecule type" value="Genomic_DNA"/>
</dbReference>
<reference evidence="3" key="1">
    <citation type="submission" date="2019-02" db="EMBL/GenBank/DDBJ databases">
        <title>Glaciihabitans arcticus sp. nov., a psychrotolerant bacterium isolated from polar soil.</title>
        <authorList>
            <person name="Dahal R.H."/>
        </authorList>
    </citation>
    <scope>NUCLEOTIDE SEQUENCE [LARGE SCALE GENOMIC DNA]</scope>
    <source>
        <strain evidence="3">RP-3-7</strain>
    </source>
</reference>
<dbReference type="InterPro" id="IPR012495">
    <property type="entry name" value="TadE-like_dom"/>
</dbReference>
<gene>
    <name evidence="2" type="ORF">EYE40_07415</name>
</gene>